<dbReference type="EMBL" id="OU896714">
    <property type="protein sequence ID" value="CAH1179780.1"/>
    <property type="molecule type" value="Genomic_DNA"/>
</dbReference>
<evidence type="ECO:0000256" key="1">
    <source>
        <dbReference type="ARBA" id="ARBA00004141"/>
    </source>
</evidence>
<evidence type="ECO:0000256" key="5">
    <source>
        <dbReference type="SAM" id="Phobius"/>
    </source>
</evidence>
<comment type="subcellular location">
    <subcellularLocation>
        <location evidence="1">Membrane</location>
        <topology evidence="1">Multi-pass membrane protein</topology>
    </subcellularLocation>
</comment>
<keyword evidence="2 5" id="KW-0812">Transmembrane</keyword>
<gene>
    <name evidence="7" type="ORF">PHAECO_LOCUS11578</name>
</gene>
<evidence type="ECO:0000256" key="4">
    <source>
        <dbReference type="ARBA" id="ARBA00023136"/>
    </source>
</evidence>
<feature type="domain" description="SLC26A/SulP transporter" evidence="6">
    <location>
        <begin position="109"/>
        <end position="255"/>
    </location>
</feature>
<dbReference type="Proteomes" id="UP001153737">
    <property type="component" value="Chromosome 8"/>
</dbReference>
<dbReference type="OrthoDB" id="288203at2759"/>
<reference evidence="7" key="2">
    <citation type="submission" date="2022-10" db="EMBL/GenBank/DDBJ databases">
        <authorList>
            <consortium name="ENA_rothamsted_submissions"/>
            <consortium name="culmorum"/>
            <person name="King R."/>
        </authorList>
    </citation>
    <scope>NUCLEOTIDE SEQUENCE</scope>
</reference>
<proteinExistence type="predicted"/>
<organism evidence="7 8">
    <name type="scientific">Phaedon cochleariae</name>
    <name type="common">Mustard beetle</name>
    <dbReference type="NCBI Taxonomy" id="80249"/>
    <lineage>
        <taxon>Eukaryota</taxon>
        <taxon>Metazoa</taxon>
        <taxon>Ecdysozoa</taxon>
        <taxon>Arthropoda</taxon>
        <taxon>Hexapoda</taxon>
        <taxon>Insecta</taxon>
        <taxon>Pterygota</taxon>
        <taxon>Neoptera</taxon>
        <taxon>Endopterygota</taxon>
        <taxon>Coleoptera</taxon>
        <taxon>Polyphaga</taxon>
        <taxon>Cucujiformia</taxon>
        <taxon>Chrysomeloidea</taxon>
        <taxon>Chrysomelidae</taxon>
        <taxon>Chrysomelinae</taxon>
        <taxon>Chrysomelini</taxon>
        <taxon>Phaedon</taxon>
    </lineage>
</organism>
<reference evidence="7" key="1">
    <citation type="submission" date="2022-01" db="EMBL/GenBank/DDBJ databases">
        <authorList>
            <person name="King R."/>
        </authorList>
    </citation>
    <scope>NUCLEOTIDE SEQUENCE</scope>
</reference>
<dbReference type="Pfam" id="PF00916">
    <property type="entry name" value="Sulfate_transp"/>
    <property type="match status" value="2"/>
</dbReference>
<dbReference type="AlphaFoldDB" id="A0A9P0DUV6"/>
<feature type="transmembrane region" description="Helical" evidence="5">
    <location>
        <begin position="75"/>
        <end position="93"/>
    </location>
</feature>
<keyword evidence="8" id="KW-1185">Reference proteome</keyword>
<evidence type="ECO:0000313" key="7">
    <source>
        <dbReference type="EMBL" id="CAH1179780.1"/>
    </source>
</evidence>
<name>A0A9P0DUV6_PHACE</name>
<evidence type="ECO:0000256" key="3">
    <source>
        <dbReference type="ARBA" id="ARBA00022989"/>
    </source>
</evidence>
<evidence type="ECO:0000256" key="2">
    <source>
        <dbReference type="ARBA" id="ARBA00022692"/>
    </source>
</evidence>
<sequence length="260" mass="28428">MNIVRNNLAGNEDSERSYCMKAKRLLYKRVHILQWLPRYTRNDVLADFISGLTVGLTMMPQSIAYAGLAGVDPQYGLYTAFIGSFTYIFFGTIREHLLPRIKTKNKVMQKIIKFMVMSKNAITVLLASLVAAYLHYNGGAPFKLTGKVPQGLPDFTFPALTTKFGNETVGYEEMVSSLSSGVIVVPVVAVLANVAIAKAYSQDVVVDASQEMISLGLCNIFGSFVQALPSCGAFTRSAVASSSDVRTPLQGLYSGRLCYF</sequence>
<feature type="transmembrane region" description="Helical" evidence="5">
    <location>
        <begin position="114"/>
        <end position="136"/>
    </location>
</feature>
<dbReference type="InterPro" id="IPR001902">
    <property type="entry name" value="SLC26A/SulP_fam"/>
</dbReference>
<keyword evidence="3 5" id="KW-1133">Transmembrane helix</keyword>
<feature type="transmembrane region" description="Helical" evidence="5">
    <location>
        <begin position="44"/>
        <end position="63"/>
    </location>
</feature>
<protein>
    <recommendedName>
        <fullName evidence="6">SLC26A/SulP transporter domain-containing protein</fullName>
    </recommendedName>
</protein>
<feature type="domain" description="SLC26A/SulP transporter" evidence="6">
    <location>
        <begin position="46"/>
        <end position="95"/>
    </location>
</feature>
<evidence type="ECO:0000313" key="8">
    <source>
        <dbReference type="Proteomes" id="UP001153737"/>
    </source>
</evidence>
<dbReference type="InterPro" id="IPR011547">
    <property type="entry name" value="SLC26A/SulP_dom"/>
</dbReference>
<dbReference type="GO" id="GO:0016020">
    <property type="term" value="C:membrane"/>
    <property type="evidence" value="ECO:0007669"/>
    <property type="project" value="UniProtKB-SubCell"/>
</dbReference>
<accession>A0A9P0DUV6</accession>
<evidence type="ECO:0000259" key="6">
    <source>
        <dbReference type="Pfam" id="PF00916"/>
    </source>
</evidence>
<feature type="transmembrane region" description="Helical" evidence="5">
    <location>
        <begin position="174"/>
        <end position="196"/>
    </location>
</feature>
<dbReference type="GO" id="GO:0055085">
    <property type="term" value="P:transmembrane transport"/>
    <property type="evidence" value="ECO:0007669"/>
    <property type="project" value="InterPro"/>
</dbReference>
<dbReference type="PANTHER" id="PTHR11814">
    <property type="entry name" value="SULFATE TRANSPORTER"/>
    <property type="match status" value="1"/>
</dbReference>
<keyword evidence="4 5" id="KW-0472">Membrane</keyword>